<accession>A0AAN7BWP3</accession>
<keyword evidence="2 3" id="KW-0040">ANK repeat</keyword>
<dbReference type="InterPro" id="IPR050889">
    <property type="entry name" value="Dendritic_Spine_Reg/Scaffold"/>
</dbReference>
<dbReference type="InterPro" id="IPR036770">
    <property type="entry name" value="Ankyrin_rpt-contain_sf"/>
</dbReference>
<comment type="caution">
    <text evidence="4">The sequence shown here is derived from an EMBL/GenBank/DDBJ whole genome shotgun (WGS) entry which is preliminary data.</text>
</comment>
<dbReference type="Pfam" id="PF12796">
    <property type="entry name" value="Ank_2"/>
    <property type="match status" value="1"/>
</dbReference>
<dbReference type="SMART" id="SM00248">
    <property type="entry name" value="ANK"/>
    <property type="match status" value="2"/>
</dbReference>
<dbReference type="EMBL" id="MU865295">
    <property type="protein sequence ID" value="KAK4231029.1"/>
    <property type="molecule type" value="Genomic_DNA"/>
</dbReference>
<keyword evidence="5" id="KW-1185">Reference proteome</keyword>
<reference evidence="4" key="1">
    <citation type="journal article" date="2023" name="Mol. Phylogenet. Evol.">
        <title>Genome-scale phylogeny and comparative genomics of the fungal order Sordariales.</title>
        <authorList>
            <person name="Hensen N."/>
            <person name="Bonometti L."/>
            <person name="Westerberg I."/>
            <person name="Brannstrom I.O."/>
            <person name="Guillou S."/>
            <person name="Cros-Aarteil S."/>
            <person name="Calhoun S."/>
            <person name="Haridas S."/>
            <person name="Kuo A."/>
            <person name="Mondo S."/>
            <person name="Pangilinan J."/>
            <person name="Riley R."/>
            <person name="LaButti K."/>
            <person name="Andreopoulos B."/>
            <person name="Lipzen A."/>
            <person name="Chen C."/>
            <person name="Yan M."/>
            <person name="Daum C."/>
            <person name="Ng V."/>
            <person name="Clum A."/>
            <person name="Steindorff A."/>
            <person name="Ohm R.A."/>
            <person name="Martin F."/>
            <person name="Silar P."/>
            <person name="Natvig D.O."/>
            <person name="Lalanne C."/>
            <person name="Gautier V."/>
            <person name="Ament-Velasquez S.L."/>
            <person name="Kruys A."/>
            <person name="Hutchinson M.I."/>
            <person name="Powell A.J."/>
            <person name="Barry K."/>
            <person name="Miller A.N."/>
            <person name="Grigoriev I.V."/>
            <person name="Debuchy R."/>
            <person name="Gladieux P."/>
            <person name="Hiltunen Thoren M."/>
            <person name="Johannesson H."/>
        </authorList>
    </citation>
    <scope>NUCLEOTIDE SEQUENCE</scope>
    <source>
        <strain evidence="4">CBS 990.96</strain>
    </source>
</reference>
<dbReference type="PROSITE" id="PS50088">
    <property type="entry name" value="ANK_REPEAT"/>
    <property type="match status" value="2"/>
</dbReference>
<name>A0AAN7BWP3_9PEZI</name>
<proteinExistence type="predicted"/>
<feature type="repeat" description="ANK" evidence="3">
    <location>
        <begin position="88"/>
        <end position="120"/>
    </location>
</feature>
<dbReference type="InterPro" id="IPR002110">
    <property type="entry name" value="Ankyrin_rpt"/>
</dbReference>
<gene>
    <name evidence="4" type="ORF">QBC38DRAFT_277653</name>
</gene>
<dbReference type="PANTHER" id="PTHR24166:SF48">
    <property type="entry name" value="PROTEIN VAPYRIN"/>
    <property type="match status" value="1"/>
</dbReference>
<evidence type="ECO:0000313" key="4">
    <source>
        <dbReference type="EMBL" id="KAK4231029.1"/>
    </source>
</evidence>
<evidence type="ECO:0000256" key="1">
    <source>
        <dbReference type="ARBA" id="ARBA00022737"/>
    </source>
</evidence>
<dbReference type="AlphaFoldDB" id="A0AAN7BWP3"/>
<organism evidence="4 5">
    <name type="scientific">Podospora fimiseda</name>
    <dbReference type="NCBI Taxonomy" id="252190"/>
    <lineage>
        <taxon>Eukaryota</taxon>
        <taxon>Fungi</taxon>
        <taxon>Dikarya</taxon>
        <taxon>Ascomycota</taxon>
        <taxon>Pezizomycotina</taxon>
        <taxon>Sordariomycetes</taxon>
        <taxon>Sordariomycetidae</taxon>
        <taxon>Sordariales</taxon>
        <taxon>Podosporaceae</taxon>
        <taxon>Podospora</taxon>
    </lineage>
</organism>
<dbReference type="PANTHER" id="PTHR24166">
    <property type="entry name" value="ROLLING PEBBLES, ISOFORM B"/>
    <property type="match status" value="1"/>
</dbReference>
<protein>
    <submittedName>
        <fullName evidence="4">Ankyrin repeat-containing domain protein</fullName>
    </submittedName>
</protein>
<feature type="repeat" description="ANK" evidence="3">
    <location>
        <begin position="55"/>
        <end position="87"/>
    </location>
</feature>
<evidence type="ECO:0000256" key="2">
    <source>
        <dbReference type="ARBA" id="ARBA00023043"/>
    </source>
</evidence>
<dbReference type="Gene3D" id="1.25.40.20">
    <property type="entry name" value="Ankyrin repeat-containing domain"/>
    <property type="match status" value="1"/>
</dbReference>
<dbReference type="Proteomes" id="UP001301958">
    <property type="component" value="Unassembled WGS sequence"/>
</dbReference>
<dbReference type="SUPFAM" id="SSF48403">
    <property type="entry name" value="Ankyrin repeat"/>
    <property type="match status" value="1"/>
</dbReference>
<evidence type="ECO:0000256" key="3">
    <source>
        <dbReference type="PROSITE-ProRule" id="PRU00023"/>
    </source>
</evidence>
<evidence type="ECO:0000313" key="5">
    <source>
        <dbReference type="Proteomes" id="UP001301958"/>
    </source>
</evidence>
<sequence length="150" mass="16541">MCQPPNLWIHTQAAYETFWEASRRGHVDVVRTMAKGAGIQSCPHIATSKKRLGPDSTSPLLEAVKARSYETVKELLDLGAPVDSCNDRRVTPVMVAAGNGDTEILELLLTKNPDVIGRSDKKPLQRAIDAGHKEAEMILHRYIAEHRSCA</sequence>
<reference evidence="4" key="2">
    <citation type="submission" date="2023-05" db="EMBL/GenBank/DDBJ databases">
        <authorList>
            <consortium name="Lawrence Berkeley National Laboratory"/>
            <person name="Steindorff A."/>
            <person name="Hensen N."/>
            <person name="Bonometti L."/>
            <person name="Westerberg I."/>
            <person name="Brannstrom I.O."/>
            <person name="Guillou S."/>
            <person name="Cros-Aarteil S."/>
            <person name="Calhoun S."/>
            <person name="Haridas S."/>
            <person name="Kuo A."/>
            <person name="Mondo S."/>
            <person name="Pangilinan J."/>
            <person name="Riley R."/>
            <person name="Labutti K."/>
            <person name="Andreopoulos B."/>
            <person name="Lipzen A."/>
            <person name="Chen C."/>
            <person name="Yanf M."/>
            <person name="Daum C."/>
            <person name="Ng V."/>
            <person name="Clum A."/>
            <person name="Ohm R."/>
            <person name="Martin F."/>
            <person name="Silar P."/>
            <person name="Natvig D."/>
            <person name="Lalanne C."/>
            <person name="Gautier V."/>
            <person name="Ament-Velasquez S.L."/>
            <person name="Kruys A."/>
            <person name="Hutchinson M.I."/>
            <person name="Powell A.J."/>
            <person name="Barry K."/>
            <person name="Miller A.N."/>
            <person name="Grigoriev I.V."/>
            <person name="Debuchy R."/>
            <person name="Gladieux P."/>
            <person name="Thoren M.H."/>
            <person name="Johannesson H."/>
        </authorList>
    </citation>
    <scope>NUCLEOTIDE SEQUENCE</scope>
    <source>
        <strain evidence="4">CBS 990.96</strain>
    </source>
</reference>
<keyword evidence="1" id="KW-0677">Repeat</keyword>